<evidence type="ECO:0000313" key="5">
    <source>
        <dbReference type="Proteomes" id="UP001519887"/>
    </source>
</evidence>
<dbReference type="InterPro" id="IPR000073">
    <property type="entry name" value="AB_hydrolase_1"/>
</dbReference>
<sequence>MGDLSKQSFSFSLGENLYLRGDVRVIEDGRRKPVIIAVHGFKGFKDWGFFPYLCEQFAERGYAVISFNFSCNGVGETDFDELDKYPLNTYSREQSDLKALLDYLMNGKLPFSQDCDLSRISLIGHSRGGGNSIIYAAQDRRVAAVVTWNGVAKADLFDAAFRSEVMERGIGYVINARTKQEMPVSADFFHDLDANRERFDIPSVLAGLPIPVLVLQGDQDAARLLTGFRKLQTAAPNQHYATVAGGTHTFGAVHPFAGTTEELEQAIAITDHFLARHLPGVRSE</sequence>
<evidence type="ECO:0000256" key="2">
    <source>
        <dbReference type="ARBA" id="ARBA00038115"/>
    </source>
</evidence>
<dbReference type="PANTHER" id="PTHR22946">
    <property type="entry name" value="DIENELACTONE HYDROLASE DOMAIN-CONTAINING PROTEIN-RELATED"/>
    <property type="match status" value="1"/>
</dbReference>
<comment type="caution">
    <text evidence="4">The sequence shown here is derived from an EMBL/GenBank/DDBJ whole genome shotgun (WGS) entry which is preliminary data.</text>
</comment>
<proteinExistence type="inferred from homology"/>
<dbReference type="GO" id="GO:0016787">
    <property type="term" value="F:hydrolase activity"/>
    <property type="evidence" value="ECO:0007669"/>
    <property type="project" value="UniProtKB-KW"/>
</dbReference>
<keyword evidence="5" id="KW-1185">Reference proteome</keyword>
<dbReference type="RefSeq" id="WP_210046085.1">
    <property type="nucleotide sequence ID" value="NZ_JBHLVU010000028.1"/>
</dbReference>
<dbReference type="Proteomes" id="UP001519887">
    <property type="component" value="Unassembled WGS sequence"/>
</dbReference>
<evidence type="ECO:0000256" key="1">
    <source>
        <dbReference type="ARBA" id="ARBA00022801"/>
    </source>
</evidence>
<reference evidence="4 5" key="1">
    <citation type="submission" date="2021-07" db="EMBL/GenBank/DDBJ databases">
        <title>Paenibacillus radiodurans sp. nov., isolated from the southeastern edge of Tengger Desert.</title>
        <authorList>
            <person name="Zhang G."/>
        </authorList>
    </citation>
    <scope>NUCLEOTIDE SEQUENCE [LARGE SCALE GENOMIC DNA]</scope>
    <source>
        <strain evidence="4 5">CCM 7311</strain>
    </source>
</reference>
<feature type="domain" description="AB hydrolase-1" evidence="3">
    <location>
        <begin position="36"/>
        <end position="255"/>
    </location>
</feature>
<dbReference type="InterPro" id="IPR029058">
    <property type="entry name" value="AB_hydrolase_fold"/>
</dbReference>
<protein>
    <submittedName>
        <fullName evidence="4">Alpha/beta hydrolase</fullName>
    </submittedName>
</protein>
<accession>A0ABS7C5Z8</accession>
<evidence type="ECO:0000313" key="4">
    <source>
        <dbReference type="EMBL" id="MBW7456348.1"/>
    </source>
</evidence>
<evidence type="ECO:0000259" key="3">
    <source>
        <dbReference type="Pfam" id="PF12697"/>
    </source>
</evidence>
<organism evidence="4 5">
    <name type="scientific">Paenibacillus sepulcri</name>
    <dbReference type="NCBI Taxonomy" id="359917"/>
    <lineage>
        <taxon>Bacteria</taxon>
        <taxon>Bacillati</taxon>
        <taxon>Bacillota</taxon>
        <taxon>Bacilli</taxon>
        <taxon>Bacillales</taxon>
        <taxon>Paenibacillaceae</taxon>
        <taxon>Paenibacillus</taxon>
    </lineage>
</organism>
<dbReference type="PANTHER" id="PTHR22946:SF9">
    <property type="entry name" value="POLYKETIDE TRANSFERASE AF380"/>
    <property type="match status" value="1"/>
</dbReference>
<keyword evidence="1 4" id="KW-0378">Hydrolase</keyword>
<name>A0ABS7C5Z8_9BACL</name>
<dbReference type="SUPFAM" id="SSF53474">
    <property type="entry name" value="alpha/beta-Hydrolases"/>
    <property type="match status" value="1"/>
</dbReference>
<dbReference type="Pfam" id="PF12697">
    <property type="entry name" value="Abhydrolase_6"/>
    <property type="match status" value="1"/>
</dbReference>
<dbReference type="EMBL" id="JAHZIK010000554">
    <property type="protein sequence ID" value="MBW7456348.1"/>
    <property type="molecule type" value="Genomic_DNA"/>
</dbReference>
<dbReference type="InterPro" id="IPR050261">
    <property type="entry name" value="FrsA_esterase"/>
</dbReference>
<gene>
    <name evidence="4" type="ORF">K0U00_20135</name>
</gene>
<comment type="similarity">
    <text evidence="2">Belongs to the AB hydrolase superfamily. FUS2 hydrolase family.</text>
</comment>
<dbReference type="Gene3D" id="3.40.50.1820">
    <property type="entry name" value="alpha/beta hydrolase"/>
    <property type="match status" value="1"/>
</dbReference>